<reference evidence="1 2" key="1">
    <citation type="submission" date="2015-01" db="EMBL/GenBank/DDBJ databases">
        <title>Genome Sequencing of Rickettsiales.</title>
        <authorList>
            <person name="Daugherty S.C."/>
            <person name="Su Q."/>
            <person name="Abolude K."/>
            <person name="Beier-Sexton M."/>
            <person name="Carlyon J.A."/>
            <person name="Carter R."/>
            <person name="Day N.P."/>
            <person name="Dumler S.J."/>
            <person name="Dyachenko V."/>
            <person name="Godinez A."/>
            <person name="Kurtti T.J."/>
            <person name="Lichay M."/>
            <person name="Mullins K.E."/>
            <person name="Ott S."/>
            <person name="Pappas-Brown V."/>
            <person name="Paris D.H."/>
            <person name="Patel P."/>
            <person name="Richards A.L."/>
            <person name="Sadzewicz L."/>
            <person name="Sears K."/>
            <person name="Seidman D."/>
            <person name="Sengamalay N."/>
            <person name="Stenos J."/>
            <person name="Tallon L.J."/>
            <person name="Vincent G."/>
            <person name="Fraser C.M."/>
            <person name="Munderloh U."/>
            <person name="Dunning-Hotopp J.C."/>
        </authorList>
    </citation>
    <scope>NUCLEOTIDE SEQUENCE [LARGE SCALE GENOMIC DNA]</scope>
    <source>
        <strain evidence="1 2">Ect</strain>
    </source>
</reference>
<comment type="caution">
    <text evidence="1">The sequence shown here is derived from an EMBL/GenBank/DDBJ whole genome shotgun (WGS) entry which is preliminary data.</text>
</comment>
<dbReference type="PATRIC" id="fig|1359199.3.peg.332"/>
<dbReference type="Proteomes" id="UP000033591">
    <property type="component" value="Unassembled WGS sequence"/>
</dbReference>
<gene>
    <name evidence="1" type="ORF">RMAECT_0339</name>
</gene>
<name>A0A0F3PGW0_RICRH</name>
<dbReference type="AlphaFoldDB" id="A0A0F3PGW0"/>
<organism evidence="1 2">
    <name type="scientific">Rickettsia rhipicephali str. Ect</name>
    <dbReference type="NCBI Taxonomy" id="1359199"/>
    <lineage>
        <taxon>Bacteria</taxon>
        <taxon>Pseudomonadati</taxon>
        <taxon>Pseudomonadota</taxon>
        <taxon>Alphaproteobacteria</taxon>
        <taxon>Rickettsiales</taxon>
        <taxon>Rickettsiaceae</taxon>
        <taxon>Rickettsieae</taxon>
        <taxon>Rickettsia</taxon>
        <taxon>spotted fever group</taxon>
    </lineage>
</organism>
<evidence type="ECO:0000313" key="1">
    <source>
        <dbReference type="EMBL" id="KJV78479.1"/>
    </source>
</evidence>
<sequence>MNKKLISVVELPEFQKFAKNNLNEKECFKIIHYIAANPVTKVI</sequence>
<dbReference type="EMBL" id="LAOC01000001">
    <property type="protein sequence ID" value="KJV78479.1"/>
    <property type="molecule type" value="Genomic_DNA"/>
</dbReference>
<protein>
    <submittedName>
        <fullName evidence="1">Uncharacterized protein</fullName>
    </submittedName>
</protein>
<accession>A0A0F3PGW0</accession>
<evidence type="ECO:0000313" key="2">
    <source>
        <dbReference type="Proteomes" id="UP000033591"/>
    </source>
</evidence>
<proteinExistence type="predicted"/>